<organism evidence="2 3">
    <name type="scientific">Hemibagrus wyckioides</name>
    <dbReference type="NCBI Taxonomy" id="337641"/>
    <lineage>
        <taxon>Eukaryota</taxon>
        <taxon>Metazoa</taxon>
        <taxon>Chordata</taxon>
        <taxon>Craniata</taxon>
        <taxon>Vertebrata</taxon>
        <taxon>Euteleostomi</taxon>
        <taxon>Actinopterygii</taxon>
        <taxon>Neopterygii</taxon>
        <taxon>Teleostei</taxon>
        <taxon>Ostariophysi</taxon>
        <taxon>Siluriformes</taxon>
        <taxon>Bagridae</taxon>
        <taxon>Hemibagrus</taxon>
    </lineage>
</organism>
<feature type="region of interest" description="Disordered" evidence="1">
    <location>
        <begin position="1"/>
        <end position="37"/>
    </location>
</feature>
<keyword evidence="3" id="KW-1185">Reference proteome</keyword>
<proteinExistence type="predicted"/>
<evidence type="ECO:0000256" key="1">
    <source>
        <dbReference type="SAM" id="MobiDB-lite"/>
    </source>
</evidence>
<accession>A0A9D3ST35</accession>
<name>A0A9D3ST35_9TELE</name>
<reference evidence="2 3" key="1">
    <citation type="submission" date="2021-06" db="EMBL/GenBank/DDBJ databases">
        <title>Chromosome-level genome assembly of the red-tail catfish (Hemibagrus wyckioides).</title>
        <authorList>
            <person name="Shao F."/>
        </authorList>
    </citation>
    <scope>NUCLEOTIDE SEQUENCE [LARGE SCALE GENOMIC DNA]</scope>
    <source>
        <strain evidence="2">EC202008001</strain>
        <tissue evidence="2">Blood</tissue>
    </source>
</reference>
<sequence length="101" mass="11127">MNSAIIRPSHRTTASCRRNQRGLRDAGGPTVGDEQHDIPQTQSYAPLLALDVSVRNALKAWCDKSEIAGEVWPFLVSQIRAHASAHKARTVFCVDGTMDRL</sequence>
<dbReference type="Proteomes" id="UP000824219">
    <property type="component" value="Linkage Group LG06"/>
</dbReference>
<protein>
    <submittedName>
        <fullName evidence="2">Uncharacterized protein</fullName>
    </submittedName>
</protein>
<dbReference type="EMBL" id="JAHKSW010000006">
    <property type="protein sequence ID" value="KAG7330904.1"/>
    <property type="molecule type" value="Genomic_DNA"/>
</dbReference>
<evidence type="ECO:0000313" key="2">
    <source>
        <dbReference type="EMBL" id="KAG7330904.1"/>
    </source>
</evidence>
<evidence type="ECO:0000313" key="3">
    <source>
        <dbReference type="Proteomes" id="UP000824219"/>
    </source>
</evidence>
<dbReference type="AlphaFoldDB" id="A0A9D3ST35"/>
<gene>
    <name evidence="2" type="ORF">KOW79_004873</name>
</gene>
<comment type="caution">
    <text evidence="2">The sequence shown here is derived from an EMBL/GenBank/DDBJ whole genome shotgun (WGS) entry which is preliminary data.</text>
</comment>